<reference evidence="2 3" key="1">
    <citation type="journal article" date="2019" name="Nat. Ecol. Evol.">
        <title>Megaphylogeny resolves global patterns of mushroom evolution.</title>
        <authorList>
            <person name="Varga T."/>
            <person name="Krizsan K."/>
            <person name="Foldi C."/>
            <person name="Dima B."/>
            <person name="Sanchez-Garcia M."/>
            <person name="Sanchez-Ramirez S."/>
            <person name="Szollosi G.J."/>
            <person name="Szarkandi J.G."/>
            <person name="Papp V."/>
            <person name="Albert L."/>
            <person name="Andreopoulos W."/>
            <person name="Angelini C."/>
            <person name="Antonin V."/>
            <person name="Barry K.W."/>
            <person name="Bougher N.L."/>
            <person name="Buchanan P."/>
            <person name="Buyck B."/>
            <person name="Bense V."/>
            <person name="Catcheside P."/>
            <person name="Chovatia M."/>
            <person name="Cooper J."/>
            <person name="Damon W."/>
            <person name="Desjardin D."/>
            <person name="Finy P."/>
            <person name="Geml J."/>
            <person name="Haridas S."/>
            <person name="Hughes K."/>
            <person name="Justo A."/>
            <person name="Karasinski D."/>
            <person name="Kautmanova I."/>
            <person name="Kiss B."/>
            <person name="Kocsube S."/>
            <person name="Kotiranta H."/>
            <person name="LaButti K.M."/>
            <person name="Lechner B.E."/>
            <person name="Liimatainen K."/>
            <person name="Lipzen A."/>
            <person name="Lukacs Z."/>
            <person name="Mihaltcheva S."/>
            <person name="Morgado L.N."/>
            <person name="Niskanen T."/>
            <person name="Noordeloos M.E."/>
            <person name="Ohm R.A."/>
            <person name="Ortiz-Santana B."/>
            <person name="Ovrebo C."/>
            <person name="Racz N."/>
            <person name="Riley R."/>
            <person name="Savchenko A."/>
            <person name="Shiryaev A."/>
            <person name="Soop K."/>
            <person name="Spirin V."/>
            <person name="Szebenyi C."/>
            <person name="Tomsovsky M."/>
            <person name="Tulloss R.E."/>
            <person name="Uehling J."/>
            <person name="Grigoriev I.V."/>
            <person name="Vagvolgyi C."/>
            <person name="Papp T."/>
            <person name="Martin F.M."/>
            <person name="Miettinen O."/>
            <person name="Hibbett D.S."/>
            <person name="Nagy L.G."/>
        </authorList>
    </citation>
    <scope>NUCLEOTIDE SEQUENCE [LARGE SCALE GENOMIC DNA]</scope>
    <source>
        <strain evidence="2 3">OMC1185</strain>
    </source>
</reference>
<evidence type="ECO:0000313" key="2">
    <source>
        <dbReference type="EMBL" id="TFK52965.1"/>
    </source>
</evidence>
<sequence length="228" mass="25333">MKGRDLQLPDGGTWNISLFDIARQSKYSGLRAHLISEKLVTAEVVYTALSISAPWGPSRIHPGTGSLLIWKFGQGFLVDFRSINVYLWVIGSSVGERLRLRRPFSATMNDSGSTGIIRCVEYTPFTGRALVQFERSTLPQHKGTRTVVLRIVKLIHLTKSEGFDASRMPEPKDGDLLMTRSVGRHWIPWSVDVDRPQPGSESRGPSSRALSILFDNEAEHTSGSRGRG</sequence>
<feature type="region of interest" description="Disordered" evidence="1">
    <location>
        <begin position="193"/>
        <end position="228"/>
    </location>
</feature>
<dbReference type="AlphaFoldDB" id="A0A5C3N7D6"/>
<feature type="compositionally biased region" description="Polar residues" evidence="1">
    <location>
        <begin position="199"/>
        <end position="209"/>
    </location>
</feature>
<accession>A0A5C3N7D6</accession>
<dbReference type="Proteomes" id="UP000305948">
    <property type="component" value="Unassembled WGS sequence"/>
</dbReference>
<evidence type="ECO:0000313" key="3">
    <source>
        <dbReference type="Proteomes" id="UP000305948"/>
    </source>
</evidence>
<evidence type="ECO:0000256" key="1">
    <source>
        <dbReference type="SAM" id="MobiDB-lite"/>
    </source>
</evidence>
<protein>
    <submittedName>
        <fullName evidence="2">Uncharacterized protein</fullName>
    </submittedName>
</protein>
<gene>
    <name evidence="2" type="ORF">OE88DRAFT_1656677</name>
</gene>
<proteinExistence type="predicted"/>
<dbReference type="OrthoDB" id="3267144at2759"/>
<keyword evidence="3" id="KW-1185">Reference proteome</keyword>
<organism evidence="2 3">
    <name type="scientific">Heliocybe sulcata</name>
    <dbReference type="NCBI Taxonomy" id="5364"/>
    <lineage>
        <taxon>Eukaryota</taxon>
        <taxon>Fungi</taxon>
        <taxon>Dikarya</taxon>
        <taxon>Basidiomycota</taxon>
        <taxon>Agaricomycotina</taxon>
        <taxon>Agaricomycetes</taxon>
        <taxon>Gloeophyllales</taxon>
        <taxon>Gloeophyllaceae</taxon>
        <taxon>Heliocybe</taxon>
    </lineage>
</organism>
<dbReference type="EMBL" id="ML213508">
    <property type="protein sequence ID" value="TFK52965.1"/>
    <property type="molecule type" value="Genomic_DNA"/>
</dbReference>
<name>A0A5C3N7D6_9AGAM</name>